<dbReference type="EC" id="2.3.1.1" evidence="10"/>
<dbReference type="CDD" id="cd02152">
    <property type="entry name" value="OAT"/>
    <property type="match status" value="1"/>
</dbReference>
<protein>
    <recommendedName>
        <fullName evidence="10">Arginine biosynthesis bifunctional protein ArgJ</fullName>
    </recommendedName>
    <domain>
        <recommendedName>
            <fullName evidence="10">Glutamate N-acetyltransferase</fullName>
            <ecNumber evidence="10">2.3.1.35</ecNumber>
        </recommendedName>
        <alternativeName>
            <fullName evidence="10">Ornithine acetyltransferase</fullName>
            <shortName evidence="10">OATase</shortName>
        </alternativeName>
        <alternativeName>
            <fullName evidence="10">Ornithine transacetylase</fullName>
        </alternativeName>
    </domain>
    <domain>
        <recommendedName>
            <fullName evidence="10">Amino-acid acetyltransferase</fullName>
            <ecNumber evidence="10">2.3.1.1</ecNumber>
        </recommendedName>
        <alternativeName>
            <fullName evidence="10">N-acetylglutamate synthase</fullName>
            <shortName evidence="10">AGSase</shortName>
        </alternativeName>
    </domain>
    <component>
        <recommendedName>
            <fullName evidence="10">Arginine biosynthesis bifunctional protein ArgJ alpha chain</fullName>
        </recommendedName>
    </component>
    <component>
        <recommendedName>
            <fullName evidence="10">Arginine biosynthesis bifunctional protein ArgJ beta chain</fullName>
        </recommendedName>
    </component>
</protein>
<dbReference type="SUPFAM" id="SSF56266">
    <property type="entry name" value="DmpA/ArgJ-like"/>
    <property type="match status" value="1"/>
</dbReference>
<evidence type="ECO:0000256" key="1">
    <source>
        <dbReference type="ARBA" id="ARBA00006774"/>
    </source>
</evidence>
<dbReference type="AlphaFoldDB" id="C4V2Q9"/>
<dbReference type="STRING" id="638302.HMPREF0908_0879"/>
<feature type="chain" id="PRO_5023566300" description="Arginine biosynthesis bifunctional protein ArgJ beta chain" evidence="10">
    <location>
        <begin position="197"/>
        <end position="410"/>
    </location>
</feature>
<feature type="binding site" evidence="10">
    <location>
        <position position="410"/>
    </location>
    <ligand>
        <name>substrate</name>
    </ligand>
</feature>
<dbReference type="MEROPS" id="T05.002"/>
<dbReference type="PANTHER" id="PTHR23100:SF0">
    <property type="entry name" value="ARGININE BIOSYNTHESIS BIFUNCTIONAL PROTEIN ARGJ, MITOCHONDRIAL"/>
    <property type="match status" value="1"/>
</dbReference>
<dbReference type="HOGENOM" id="CLU_027172_1_0_9"/>
<dbReference type="InterPro" id="IPR016117">
    <property type="entry name" value="ArgJ-like_dom_sf"/>
</dbReference>
<dbReference type="GO" id="GO:0006592">
    <property type="term" value="P:ornithine biosynthetic process"/>
    <property type="evidence" value="ECO:0007669"/>
    <property type="project" value="TreeGrafter"/>
</dbReference>
<accession>C4V2Q9</accession>
<feature type="binding site" evidence="10">
    <location>
        <position position="197"/>
    </location>
    <ligand>
        <name>substrate</name>
    </ligand>
</feature>
<dbReference type="Proteomes" id="UP000005309">
    <property type="component" value="Unassembled WGS sequence"/>
</dbReference>
<evidence type="ECO:0000256" key="8">
    <source>
        <dbReference type="ARBA" id="ARBA00023315"/>
    </source>
</evidence>
<dbReference type="Gene3D" id="3.60.70.12">
    <property type="entry name" value="L-amino peptidase D-ALA esterase/amidase"/>
    <property type="match status" value="1"/>
</dbReference>
<feature type="chain" id="PRO_5023566299" description="Arginine biosynthesis bifunctional protein ArgJ alpha chain" evidence="10">
    <location>
        <begin position="1"/>
        <end position="196"/>
    </location>
</feature>
<keyword evidence="6 10" id="KW-0068">Autocatalytic cleavage</keyword>
<evidence type="ECO:0000256" key="4">
    <source>
        <dbReference type="ARBA" id="ARBA00022605"/>
    </source>
</evidence>
<reference evidence="11 12" key="1">
    <citation type="submission" date="2009-04" db="EMBL/GenBank/DDBJ databases">
        <authorList>
            <person name="Qin X."/>
            <person name="Bachman B."/>
            <person name="Battles P."/>
            <person name="Bell A."/>
            <person name="Bess C."/>
            <person name="Bickham C."/>
            <person name="Chaboub L."/>
            <person name="Chen D."/>
            <person name="Coyle M."/>
            <person name="Deiros D.R."/>
            <person name="Dinh H."/>
            <person name="Forbes L."/>
            <person name="Fowler G."/>
            <person name="Francisco L."/>
            <person name="Fu Q."/>
            <person name="Gubbala S."/>
            <person name="Hale W."/>
            <person name="Han Y."/>
            <person name="Hemphill L."/>
            <person name="Highlander S.K."/>
            <person name="Hirani K."/>
            <person name="Hogues M."/>
            <person name="Jackson L."/>
            <person name="Jakkamsetti A."/>
            <person name="Javaid M."/>
            <person name="Jiang H."/>
            <person name="Korchina V."/>
            <person name="Kovar C."/>
            <person name="Lara F."/>
            <person name="Lee S."/>
            <person name="Mata R."/>
            <person name="Mathew T."/>
            <person name="Moen C."/>
            <person name="Morales K."/>
            <person name="Munidasa M."/>
            <person name="Nazareth L."/>
            <person name="Ngo R."/>
            <person name="Nguyen L."/>
            <person name="Okwuonu G."/>
            <person name="Ongeri F."/>
            <person name="Patil S."/>
            <person name="Petrosino J."/>
            <person name="Pham C."/>
            <person name="Pham P."/>
            <person name="Pu L.-L."/>
            <person name="Puazo M."/>
            <person name="Raj R."/>
            <person name="Reid J."/>
            <person name="Rouhana J."/>
            <person name="Saada N."/>
            <person name="Shang Y."/>
            <person name="Simmons D."/>
            <person name="Thornton R."/>
            <person name="Warren J."/>
            <person name="Weissenberger G."/>
            <person name="Zhang J."/>
            <person name="Zhang L."/>
            <person name="Zhou C."/>
            <person name="Zhu D."/>
            <person name="Muzny D."/>
            <person name="Worley K."/>
            <person name="Gibbs R."/>
        </authorList>
    </citation>
    <scope>NUCLEOTIDE SEQUENCE [LARGE SCALE GENOMIC DNA]</scope>
    <source>
        <strain evidence="11 12">ATCC 43531</strain>
    </source>
</reference>
<dbReference type="Gene3D" id="3.10.20.340">
    <property type="entry name" value="ArgJ beta chain, C-terminal domain"/>
    <property type="match status" value="1"/>
</dbReference>
<feature type="active site" description="Nucleophile" evidence="10">
    <location>
        <position position="197"/>
    </location>
</feature>
<comment type="catalytic activity">
    <reaction evidence="10">
        <text>L-glutamate + acetyl-CoA = N-acetyl-L-glutamate + CoA + H(+)</text>
        <dbReference type="Rhea" id="RHEA:24292"/>
        <dbReference type="ChEBI" id="CHEBI:15378"/>
        <dbReference type="ChEBI" id="CHEBI:29985"/>
        <dbReference type="ChEBI" id="CHEBI:44337"/>
        <dbReference type="ChEBI" id="CHEBI:57287"/>
        <dbReference type="ChEBI" id="CHEBI:57288"/>
        <dbReference type="EC" id="2.3.1.1"/>
    </reaction>
</comment>
<comment type="caution">
    <text evidence="11">The sequence shown here is derived from an EMBL/GenBank/DDBJ whole genome shotgun (WGS) entry which is preliminary data.</text>
</comment>
<feature type="binding site" evidence="10">
    <location>
        <position position="405"/>
    </location>
    <ligand>
        <name>substrate</name>
    </ligand>
</feature>
<comment type="catalytic activity">
    <reaction evidence="9 10">
        <text>N(2)-acetyl-L-ornithine + L-glutamate = N-acetyl-L-glutamate + L-ornithine</text>
        <dbReference type="Rhea" id="RHEA:15349"/>
        <dbReference type="ChEBI" id="CHEBI:29985"/>
        <dbReference type="ChEBI" id="CHEBI:44337"/>
        <dbReference type="ChEBI" id="CHEBI:46911"/>
        <dbReference type="ChEBI" id="CHEBI:57805"/>
        <dbReference type="EC" id="2.3.1.35"/>
    </reaction>
</comment>
<evidence type="ECO:0000256" key="6">
    <source>
        <dbReference type="ARBA" id="ARBA00022813"/>
    </source>
</evidence>
<dbReference type="Pfam" id="PF01960">
    <property type="entry name" value="ArgJ"/>
    <property type="match status" value="1"/>
</dbReference>
<dbReference type="NCBIfam" id="NF003802">
    <property type="entry name" value="PRK05388.1"/>
    <property type="match status" value="1"/>
</dbReference>
<keyword evidence="7 10" id="KW-0511">Multifunctional enzyme</keyword>
<feature type="binding site" evidence="10">
    <location>
        <position position="186"/>
    </location>
    <ligand>
        <name>substrate</name>
    </ligand>
</feature>
<keyword evidence="12" id="KW-1185">Reference proteome</keyword>
<dbReference type="FunFam" id="3.60.70.12:FF:000001">
    <property type="entry name" value="Arginine biosynthesis bifunctional protein ArgJ, chloroplastic"/>
    <property type="match status" value="1"/>
</dbReference>
<evidence type="ECO:0000313" key="12">
    <source>
        <dbReference type="Proteomes" id="UP000005309"/>
    </source>
</evidence>
<dbReference type="HAMAP" id="MF_01106">
    <property type="entry name" value="ArgJ"/>
    <property type="match status" value="1"/>
</dbReference>
<keyword evidence="8 10" id="KW-0012">Acyltransferase</keyword>
<dbReference type="InterPro" id="IPR002813">
    <property type="entry name" value="Arg_biosynth_ArgJ"/>
</dbReference>
<evidence type="ECO:0000256" key="5">
    <source>
        <dbReference type="ARBA" id="ARBA00022679"/>
    </source>
</evidence>
<organism evidence="11 12">
    <name type="scientific">Selenomonas flueggei ATCC 43531</name>
    <dbReference type="NCBI Taxonomy" id="638302"/>
    <lineage>
        <taxon>Bacteria</taxon>
        <taxon>Bacillati</taxon>
        <taxon>Bacillota</taxon>
        <taxon>Negativicutes</taxon>
        <taxon>Selenomonadales</taxon>
        <taxon>Selenomonadaceae</taxon>
        <taxon>Selenomonas</taxon>
    </lineage>
</organism>
<dbReference type="GO" id="GO:0004042">
    <property type="term" value="F:L-glutamate N-acetyltransferase activity"/>
    <property type="evidence" value="ECO:0007669"/>
    <property type="project" value="UniProtKB-UniRule"/>
</dbReference>
<keyword evidence="3 10" id="KW-0055">Arginine biosynthesis</keyword>
<dbReference type="EC" id="2.3.1.35" evidence="10"/>
<keyword evidence="5 10" id="KW-0808">Transferase</keyword>
<dbReference type="PANTHER" id="PTHR23100">
    <property type="entry name" value="ARGININE BIOSYNTHESIS BIFUNCTIONAL PROTEIN ARGJ"/>
    <property type="match status" value="1"/>
</dbReference>
<evidence type="ECO:0000256" key="10">
    <source>
        <dbReference type="HAMAP-Rule" id="MF_01106"/>
    </source>
</evidence>
<dbReference type="InterPro" id="IPR042195">
    <property type="entry name" value="ArgJ_beta_C"/>
</dbReference>
<comment type="subcellular location">
    <subcellularLocation>
        <location evidence="10">Cytoplasm</location>
    </subcellularLocation>
</comment>
<evidence type="ECO:0000256" key="7">
    <source>
        <dbReference type="ARBA" id="ARBA00023268"/>
    </source>
</evidence>
<evidence type="ECO:0000256" key="3">
    <source>
        <dbReference type="ARBA" id="ARBA00022571"/>
    </source>
</evidence>
<proteinExistence type="inferred from homology"/>
<dbReference type="GO" id="GO:0005737">
    <property type="term" value="C:cytoplasm"/>
    <property type="evidence" value="ECO:0007669"/>
    <property type="project" value="UniProtKB-SubCell"/>
</dbReference>
<feature type="binding site" evidence="10">
    <location>
        <position position="160"/>
    </location>
    <ligand>
        <name>substrate</name>
    </ligand>
</feature>
<dbReference type="EMBL" id="ACLA01000011">
    <property type="protein sequence ID" value="EEQ48851.1"/>
    <property type="molecule type" value="Genomic_DNA"/>
</dbReference>
<comment type="function">
    <text evidence="10">Catalyzes two activities which are involved in the cyclic version of arginine biosynthesis: the synthesis of N-acetylglutamate from glutamate and acetyl-CoA as the acetyl donor, and of ornithine by transacetylation between N(2)-acetylornithine and glutamate.</text>
</comment>
<sequence>MGMEDIDMFSEQNAKAGVTFPQGFKAAGVKAGIKKSGNLDVAVIYTEREAAAAGVFTQNAVAAAPVFASKKVIATGTAHAIAANAGCANACTGAQGEKDARAMQEITAAALGCTPEDVLVASTGVIGVNLPMDKMEAGLKAAVAALSTDGSVSAGNAIITTDTYSKSCATEVMLGGKQVRFGAIAKGSGMIQPNMATMLAFITTDAAIDGKLLQKALSEVVEISFNMISIDGDMSTNDMAVVLANGAAGNAKITSEGADYETFKATLAEICTGLSQRIASDGEGATKFLTVHVMGTKSFADAKTIAMSVAKSPLVKTAFFGEDPNWGRVICAVGYAGVPMNPETTVVKFGGIPVYVHGVGADYDETALKQVMGEHDIVVDIDMGIGTQEATVWTCDFSYEYVKINGEYHT</sequence>
<feature type="site" description="Involved in the stabilization of negative charge on the oxyanion by the formation of the oxyanion hole" evidence="10">
    <location>
        <position position="124"/>
    </location>
</feature>
<feature type="site" description="Cleavage; by autolysis" evidence="10">
    <location>
        <begin position="196"/>
        <end position="197"/>
    </location>
</feature>
<feature type="site" description="Involved in the stabilization of negative charge on the oxyanion by the formation of the oxyanion hole" evidence="10">
    <location>
        <position position="123"/>
    </location>
</feature>
<comment type="pathway">
    <text evidence="10">Amino-acid biosynthesis; L-arginine biosynthesis; N(2)-acetyl-L-ornithine from L-glutamate: step 1/4.</text>
</comment>
<evidence type="ECO:0000313" key="11">
    <source>
        <dbReference type="EMBL" id="EEQ48851.1"/>
    </source>
</evidence>
<dbReference type="eggNOG" id="COG1364">
    <property type="taxonomic scope" value="Bacteria"/>
</dbReference>
<dbReference type="GO" id="GO:0004358">
    <property type="term" value="F:L-glutamate N-acetyltransferase activity, acting on acetyl-L-ornithine as donor"/>
    <property type="evidence" value="ECO:0007669"/>
    <property type="project" value="UniProtKB-UniRule"/>
</dbReference>
<evidence type="ECO:0000256" key="9">
    <source>
        <dbReference type="ARBA" id="ARBA00049439"/>
    </source>
</evidence>
<dbReference type="UniPathway" id="UPA00068">
    <property type="reaction ID" value="UER00106"/>
</dbReference>
<name>C4V2Q9_9FIRM</name>
<comment type="subunit">
    <text evidence="2 10">Heterotetramer of two alpha and two beta chains.</text>
</comment>
<comment type="pathway">
    <text evidence="10">Amino-acid biosynthesis; L-arginine biosynthesis; L-ornithine and N-acetyl-L-glutamate from L-glutamate and N(2)-acetyl-L-ornithine (cyclic): step 1/1.</text>
</comment>
<comment type="similarity">
    <text evidence="1 10">Belongs to the ArgJ family.</text>
</comment>
<dbReference type="FunFam" id="3.10.20.340:FF:000001">
    <property type="entry name" value="Arginine biosynthesis bifunctional protein ArgJ, chloroplastic"/>
    <property type="match status" value="1"/>
</dbReference>
<keyword evidence="10" id="KW-0963">Cytoplasm</keyword>
<evidence type="ECO:0000256" key="2">
    <source>
        <dbReference type="ARBA" id="ARBA00011475"/>
    </source>
</evidence>
<keyword evidence="4 10" id="KW-0028">Amino-acid biosynthesis</keyword>
<dbReference type="NCBIfam" id="TIGR00120">
    <property type="entry name" value="ArgJ"/>
    <property type="match status" value="1"/>
</dbReference>
<feature type="binding site" evidence="10">
    <location>
        <position position="283"/>
    </location>
    <ligand>
        <name>substrate</name>
    </ligand>
</feature>
<dbReference type="GO" id="GO:0006526">
    <property type="term" value="P:L-arginine biosynthetic process"/>
    <property type="evidence" value="ECO:0007669"/>
    <property type="project" value="UniProtKB-UniRule"/>
</dbReference>
<gene>
    <name evidence="10 11" type="primary">argJ</name>
    <name evidence="11" type="ORF">HMPREF0908_0879</name>
</gene>